<evidence type="ECO:0000256" key="1">
    <source>
        <dbReference type="SAM" id="MobiDB-lite"/>
    </source>
</evidence>
<accession>A0AB34GZ07</accession>
<dbReference type="EMBL" id="JAIQCJ010002042">
    <property type="protein sequence ID" value="KAJ8784673.1"/>
    <property type="molecule type" value="Genomic_DNA"/>
</dbReference>
<reference evidence="2 3" key="1">
    <citation type="submission" date="2022-11" db="EMBL/GenBank/DDBJ databases">
        <title>Whole genome sequence of Eschrichtius robustus ER-17-0199.</title>
        <authorList>
            <person name="Bruniche-Olsen A."/>
            <person name="Black A.N."/>
            <person name="Fields C.J."/>
            <person name="Walden K."/>
            <person name="Dewoody J.A."/>
        </authorList>
    </citation>
    <scope>NUCLEOTIDE SEQUENCE [LARGE SCALE GENOMIC DNA]</scope>
    <source>
        <strain evidence="2">ER-17-0199</strain>
        <tissue evidence="2">Blubber</tissue>
    </source>
</reference>
<organism evidence="2 3">
    <name type="scientific">Eschrichtius robustus</name>
    <name type="common">California gray whale</name>
    <name type="synonym">Eschrichtius gibbosus</name>
    <dbReference type="NCBI Taxonomy" id="9764"/>
    <lineage>
        <taxon>Eukaryota</taxon>
        <taxon>Metazoa</taxon>
        <taxon>Chordata</taxon>
        <taxon>Craniata</taxon>
        <taxon>Vertebrata</taxon>
        <taxon>Euteleostomi</taxon>
        <taxon>Mammalia</taxon>
        <taxon>Eutheria</taxon>
        <taxon>Laurasiatheria</taxon>
        <taxon>Artiodactyla</taxon>
        <taxon>Whippomorpha</taxon>
        <taxon>Cetacea</taxon>
        <taxon>Mysticeti</taxon>
        <taxon>Eschrichtiidae</taxon>
        <taxon>Eschrichtius</taxon>
    </lineage>
</organism>
<keyword evidence="3" id="KW-1185">Reference proteome</keyword>
<name>A0AB34GZ07_ESCRO</name>
<feature type="compositionally biased region" description="Polar residues" evidence="1">
    <location>
        <begin position="226"/>
        <end position="237"/>
    </location>
</feature>
<comment type="caution">
    <text evidence="2">The sequence shown here is derived from an EMBL/GenBank/DDBJ whole genome shotgun (WGS) entry which is preliminary data.</text>
</comment>
<protein>
    <submittedName>
        <fullName evidence="2">Uncharacterized protein</fullName>
    </submittedName>
</protein>
<proteinExistence type="predicted"/>
<gene>
    <name evidence="2" type="ORF">J1605_008024</name>
</gene>
<dbReference type="AlphaFoldDB" id="A0AB34GZ07"/>
<evidence type="ECO:0000313" key="2">
    <source>
        <dbReference type="EMBL" id="KAJ8784673.1"/>
    </source>
</evidence>
<feature type="region of interest" description="Disordered" evidence="1">
    <location>
        <begin position="203"/>
        <end position="237"/>
    </location>
</feature>
<dbReference type="Proteomes" id="UP001159641">
    <property type="component" value="Unassembled WGS sequence"/>
</dbReference>
<sequence>MLLIRGIQSSAPASPSPLHINLNYNPKVQTLCSSRREQSPVSPGTEHFLYPAEGERTSPLLQPWPRAHPSHEHKASALGALVPDAGAPLPSPQQLQPPLALSLLQEVGTSWEQRSCGALKMSVSVPSTLLLLLAFMASSPSAVSLSRKVRVWCPIHLDTQGTQNGDRPRTGPQGRVSMTPEIQMQRVPSPSQVFPAFGGMTNELQPTMSMRGGRGGVKEERIPSREMTTPEQDAGNQ</sequence>
<evidence type="ECO:0000313" key="3">
    <source>
        <dbReference type="Proteomes" id="UP001159641"/>
    </source>
</evidence>